<dbReference type="EMBL" id="JBHTJA010000007">
    <property type="protein sequence ID" value="MFD0899977.1"/>
    <property type="molecule type" value="Genomic_DNA"/>
</dbReference>
<comment type="caution">
    <text evidence="2">The sequence shown here is derived from an EMBL/GenBank/DDBJ whole genome shotgun (WGS) entry which is preliminary data.</text>
</comment>
<dbReference type="RefSeq" id="WP_378296981.1">
    <property type="nucleotide sequence ID" value="NZ_JBHTJA010000007.1"/>
</dbReference>
<protein>
    <submittedName>
        <fullName evidence="2">DUF397 domain-containing protein</fullName>
    </submittedName>
</protein>
<gene>
    <name evidence="2" type="ORF">ACFQ11_06205</name>
</gene>
<reference evidence="3" key="1">
    <citation type="journal article" date="2019" name="Int. J. Syst. Evol. Microbiol.">
        <title>The Global Catalogue of Microorganisms (GCM) 10K type strain sequencing project: providing services to taxonomists for standard genome sequencing and annotation.</title>
        <authorList>
            <consortium name="The Broad Institute Genomics Platform"/>
            <consortium name="The Broad Institute Genome Sequencing Center for Infectious Disease"/>
            <person name="Wu L."/>
            <person name="Ma J."/>
        </authorList>
    </citation>
    <scope>NUCLEOTIDE SEQUENCE [LARGE SCALE GENOMIC DNA]</scope>
    <source>
        <strain evidence="3">JCM 31202</strain>
    </source>
</reference>
<evidence type="ECO:0000259" key="1">
    <source>
        <dbReference type="Pfam" id="PF04149"/>
    </source>
</evidence>
<name>A0ABW3EKY0_9ACTN</name>
<evidence type="ECO:0000313" key="2">
    <source>
        <dbReference type="EMBL" id="MFD0899977.1"/>
    </source>
</evidence>
<dbReference type="InterPro" id="IPR007278">
    <property type="entry name" value="DUF397"/>
</dbReference>
<keyword evidence="3" id="KW-1185">Reference proteome</keyword>
<sequence length="92" mass="9975">MVRPARSACAQRTVGDSRGRTCVELAAVPDGVALRESKDPDGARLFLDRGAFGAFADGLKRRRASRRPVPNGVLAGGRDLGLLGFPRFPRWR</sequence>
<organism evidence="2 3">
    <name type="scientific">Actinomadura sediminis</name>
    <dbReference type="NCBI Taxonomy" id="1038904"/>
    <lineage>
        <taxon>Bacteria</taxon>
        <taxon>Bacillati</taxon>
        <taxon>Actinomycetota</taxon>
        <taxon>Actinomycetes</taxon>
        <taxon>Streptosporangiales</taxon>
        <taxon>Thermomonosporaceae</taxon>
        <taxon>Actinomadura</taxon>
    </lineage>
</organism>
<evidence type="ECO:0000313" key="3">
    <source>
        <dbReference type="Proteomes" id="UP001596972"/>
    </source>
</evidence>
<feature type="domain" description="DUF397" evidence="1">
    <location>
        <begin position="19"/>
        <end position="60"/>
    </location>
</feature>
<accession>A0ABW3EKY0</accession>
<proteinExistence type="predicted"/>
<dbReference type="Pfam" id="PF04149">
    <property type="entry name" value="DUF397"/>
    <property type="match status" value="1"/>
</dbReference>
<dbReference type="Proteomes" id="UP001596972">
    <property type="component" value="Unassembled WGS sequence"/>
</dbReference>